<dbReference type="InterPro" id="IPR003783">
    <property type="entry name" value="Regulatory_RecX"/>
</dbReference>
<name>A0ABW2Z3D6_9FLAO</name>
<gene>
    <name evidence="5" type="primary">recX</name>
    <name evidence="8" type="ORF">ACFQZW_00170</name>
</gene>
<dbReference type="Pfam" id="PF21981">
    <property type="entry name" value="RecX_HTH3"/>
    <property type="match status" value="1"/>
</dbReference>
<dbReference type="HAMAP" id="MF_01114">
    <property type="entry name" value="RecX"/>
    <property type="match status" value="1"/>
</dbReference>
<dbReference type="Proteomes" id="UP001597032">
    <property type="component" value="Unassembled WGS sequence"/>
</dbReference>
<sequence>MKNKKSYTVDEATKVLEYFCSYQERSHKEVEKKLYDLKMIPAAKEKIILHLIQYNFLNEERFSKAFARGKFSIKKWGKLKIINELKFRDISSYNIITALKEIDDQEYKNTLQALAEKKIKLIKETNYFKKRAKLSAFLISKGYETSLVYEIVNQLFSEE</sequence>
<dbReference type="InterPro" id="IPR053924">
    <property type="entry name" value="RecX_HTH_2nd"/>
</dbReference>
<keyword evidence="4 5" id="KW-0963">Cytoplasm</keyword>
<reference evidence="9" key="1">
    <citation type="journal article" date="2019" name="Int. J. Syst. Evol. Microbiol.">
        <title>The Global Catalogue of Microorganisms (GCM) 10K type strain sequencing project: providing services to taxonomists for standard genome sequencing and annotation.</title>
        <authorList>
            <consortium name="The Broad Institute Genomics Platform"/>
            <consortium name="The Broad Institute Genome Sequencing Center for Infectious Disease"/>
            <person name="Wu L."/>
            <person name="Ma J."/>
        </authorList>
    </citation>
    <scope>NUCLEOTIDE SEQUENCE [LARGE SCALE GENOMIC DNA]</scope>
    <source>
        <strain evidence="9">CCUG 60022</strain>
    </source>
</reference>
<evidence type="ECO:0000256" key="3">
    <source>
        <dbReference type="ARBA" id="ARBA00018111"/>
    </source>
</evidence>
<keyword evidence="9" id="KW-1185">Reference proteome</keyword>
<dbReference type="InterPro" id="IPR036388">
    <property type="entry name" value="WH-like_DNA-bd_sf"/>
</dbReference>
<evidence type="ECO:0000256" key="5">
    <source>
        <dbReference type="HAMAP-Rule" id="MF_01114"/>
    </source>
</evidence>
<dbReference type="Pfam" id="PF02631">
    <property type="entry name" value="RecX_HTH2"/>
    <property type="match status" value="1"/>
</dbReference>
<dbReference type="Gene3D" id="1.10.10.10">
    <property type="entry name" value="Winged helix-like DNA-binding domain superfamily/Winged helix DNA-binding domain"/>
    <property type="match status" value="2"/>
</dbReference>
<evidence type="ECO:0000313" key="9">
    <source>
        <dbReference type="Proteomes" id="UP001597032"/>
    </source>
</evidence>
<comment type="subcellular location">
    <subcellularLocation>
        <location evidence="1 5">Cytoplasm</location>
    </subcellularLocation>
</comment>
<dbReference type="RefSeq" id="WP_372801693.1">
    <property type="nucleotide sequence ID" value="NZ_JBHTIC010000002.1"/>
</dbReference>
<proteinExistence type="inferred from homology"/>
<dbReference type="PANTHER" id="PTHR33602">
    <property type="entry name" value="REGULATORY PROTEIN RECX FAMILY PROTEIN"/>
    <property type="match status" value="1"/>
</dbReference>
<organism evidence="8 9">
    <name type="scientific">Lutibacter aestuarii</name>
    <dbReference type="NCBI Taxonomy" id="861111"/>
    <lineage>
        <taxon>Bacteria</taxon>
        <taxon>Pseudomonadati</taxon>
        <taxon>Bacteroidota</taxon>
        <taxon>Flavobacteriia</taxon>
        <taxon>Flavobacteriales</taxon>
        <taxon>Flavobacteriaceae</taxon>
        <taxon>Lutibacter</taxon>
    </lineage>
</organism>
<evidence type="ECO:0000259" key="7">
    <source>
        <dbReference type="Pfam" id="PF21981"/>
    </source>
</evidence>
<dbReference type="EMBL" id="JBHTIC010000002">
    <property type="protein sequence ID" value="MFD0760489.1"/>
    <property type="molecule type" value="Genomic_DNA"/>
</dbReference>
<feature type="domain" description="RecX third three-helical" evidence="7">
    <location>
        <begin position="108"/>
        <end position="151"/>
    </location>
</feature>
<evidence type="ECO:0000256" key="2">
    <source>
        <dbReference type="ARBA" id="ARBA00009695"/>
    </source>
</evidence>
<feature type="domain" description="RecX second three-helical" evidence="6">
    <location>
        <begin position="58"/>
        <end position="99"/>
    </location>
</feature>
<evidence type="ECO:0000256" key="4">
    <source>
        <dbReference type="ARBA" id="ARBA00022490"/>
    </source>
</evidence>
<evidence type="ECO:0000313" key="8">
    <source>
        <dbReference type="EMBL" id="MFD0760489.1"/>
    </source>
</evidence>
<comment type="similarity">
    <text evidence="2 5">Belongs to the RecX family.</text>
</comment>
<accession>A0ABW2Z3D6</accession>
<dbReference type="PANTHER" id="PTHR33602:SF1">
    <property type="entry name" value="REGULATORY PROTEIN RECX FAMILY PROTEIN"/>
    <property type="match status" value="1"/>
</dbReference>
<evidence type="ECO:0000259" key="6">
    <source>
        <dbReference type="Pfam" id="PF02631"/>
    </source>
</evidence>
<protein>
    <recommendedName>
        <fullName evidence="3 5">Regulatory protein RecX</fullName>
    </recommendedName>
</protein>
<dbReference type="InterPro" id="IPR053925">
    <property type="entry name" value="RecX_HTH_3rd"/>
</dbReference>
<evidence type="ECO:0000256" key="1">
    <source>
        <dbReference type="ARBA" id="ARBA00004496"/>
    </source>
</evidence>
<comment type="function">
    <text evidence="5">Modulates RecA activity.</text>
</comment>
<comment type="caution">
    <text evidence="8">The sequence shown here is derived from an EMBL/GenBank/DDBJ whole genome shotgun (WGS) entry which is preliminary data.</text>
</comment>